<dbReference type="Pfam" id="PF08279">
    <property type="entry name" value="HTH_11"/>
    <property type="match status" value="1"/>
</dbReference>
<evidence type="ECO:0000313" key="3">
    <source>
        <dbReference type="EMBL" id="GII79829.1"/>
    </source>
</evidence>
<dbReference type="PANTHER" id="PTHR34580:SF3">
    <property type="entry name" value="PROTEIN PAFB"/>
    <property type="match status" value="1"/>
</dbReference>
<dbReference type="PROSITE" id="PS52050">
    <property type="entry name" value="WYL"/>
    <property type="match status" value="1"/>
</dbReference>
<name>A0A919V1K9_9ACTN</name>
<gene>
    <name evidence="3" type="ORF">Sru01_48110</name>
</gene>
<feature type="domain" description="Helix-turn-helix type 11" evidence="1">
    <location>
        <begin position="6"/>
        <end position="62"/>
    </location>
</feature>
<keyword evidence="4" id="KW-1185">Reference proteome</keyword>
<evidence type="ECO:0000259" key="1">
    <source>
        <dbReference type="Pfam" id="PF08279"/>
    </source>
</evidence>
<dbReference type="EMBL" id="BOOU01000064">
    <property type="protein sequence ID" value="GII79829.1"/>
    <property type="molecule type" value="Genomic_DNA"/>
</dbReference>
<reference evidence="3" key="1">
    <citation type="submission" date="2021-01" db="EMBL/GenBank/DDBJ databases">
        <title>Whole genome shotgun sequence of Sphaerisporangium rufum NBRC 109079.</title>
        <authorList>
            <person name="Komaki H."/>
            <person name="Tamura T."/>
        </authorList>
    </citation>
    <scope>NUCLEOTIDE SEQUENCE</scope>
    <source>
        <strain evidence="3">NBRC 109079</strain>
    </source>
</reference>
<accession>A0A919V1K9</accession>
<dbReference type="PANTHER" id="PTHR34580">
    <property type="match status" value="1"/>
</dbReference>
<feature type="domain" description="WYL" evidence="2">
    <location>
        <begin position="145"/>
        <end position="210"/>
    </location>
</feature>
<dbReference type="InterPro" id="IPR013196">
    <property type="entry name" value="HTH_11"/>
</dbReference>
<protein>
    <submittedName>
        <fullName evidence="3">Transcriptional regulator</fullName>
    </submittedName>
</protein>
<dbReference type="InterPro" id="IPR026881">
    <property type="entry name" value="WYL_dom"/>
</dbReference>
<dbReference type="Gene3D" id="1.10.10.10">
    <property type="entry name" value="Winged helix-like DNA-binding domain superfamily/Winged helix DNA-binding domain"/>
    <property type="match status" value="1"/>
</dbReference>
<dbReference type="RefSeq" id="WP_203990002.1">
    <property type="nucleotide sequence ID" value="NZ_BOOU01000064.1"/>
</dbReference>
<dbReference type="AlphaFoldDB" id="A0A919V1K9"/>
<evidence type="ECO:0000259" key="2">
    <source>
        <dbReference type="Pfam" id="PF13280"/>
    </source>
</evidence>
<dbReference type="Pfam" id="PF13280">
    <property type="entry name" value="WYL"/>
    <property type="match status" value="1"/>
</dbReference>
<evidence type="ECO:0000313" key="4">
    <source>
        <dbReference type="Proteomes" id="UP000655287"/>
    </source>
</evidence>
<organism evidence="3 4">
    <name type="scientific">Sphaerisporangium rufum</name>
    <dbReference type="NCBI Taxonomy" id="1381558"/>
    <lineage>
        <taxon>Bacteria</taxon>
        <taxon>Bacillati</taxon>
        <taxon>Actinomycetota</taxon>
        <taxon>Actinomycetes</taxon>
        <taxon>Streptosporangiales</taxon>
        <taxon>Streptosporangiaceae</taxon>
        <taxon>Sphaerisporangium</taxon>
    </lineage>
</organism>
<dbReference type="SUPFAM" id="SSF46785">
    <property type="entry name" value="Winged helix' DNA-binding domain"/>
    <property type="match status" value="1"/>
</dbReference>
<dbReference type="InterPro" id="IPR051534">
    <property type="entry name" value="CBASS_pafABC_assoc_protein"/>
</dbReference>
<dbReference type="InterPro" id="IPR036388">
    <property type="entry name" value="WH-like_DNA-bd_sf"/>
</dbReference>
<proteinExistence type="predicted"/>
<sequence length="241" mass="25408">MNRTDRLNALVEELRAISPRCRSARDLGARFGVSARTIERDVAGLQRAGVPIYAEAGPRGGYAIDPAAPVPPVAFTPAQAVAVAVALSQAAGSPLAGDARAALSALLEVLPAAAGQRARDLAGRVRLLGDAAEAEAAAEARAAIARVVAEALRHRRVLRLTYNDRSGAATERDVEPGVFAGGRGGFWYLVGWCRLRRDVRVFRLDRITSAGLTAETAAERRELAEAAIDVPELIARDTGQA</sequence>
<dbReference type="Proteomes" id="UP000655287">
    <property type="component" value="Unassembled WGS sequence"/>
</dbReference>
<dbReference type="InterPro" id="IPR036390">
    <property type="entry name" value="WH_DNA-bd_sf"/>
</dbReference>
<comment type="caution">
    <text evidence="3">The sequence shown here is derived from an EMBL/GenBank/DDBJ whole genome shotgun (WGS) entry which is preliminary data.</text>
</comment>